<dbReference type="PANTHER" id="PTHR22603:SF66">
    <property type="entry name" value="ETHANOLAMINE KINASE"/>
    <property type="match status" value="1"/>
</dbReference>
<keyword evidence="1" id="KW-0418">Kinase</keyword>
<evidence type="ECO:0000313" key="1">
    <source>
        <dbReference type="EMBL" id="QEX17478.1"/>
    </source>
</evidence>
<accession>A0A5J6MJ34</accession>
<organism evidence="1 2">
    <name type="scientific">Hypericibacter terrae</name>
    <dbReference type="NCBI Taxonomy" id="2602015"/>
    <lineage>
        <taxon>Bacteria</taxon>
        <taxon>Pseudomonadati</taxon>
        <taxon>Pseudomonadota</taxon>
        <taxon>Alphaproteobacteria</taxon>
        <taxon>Rhodospirillales</taxon>
        <taxon>Dongiaceae</taxon>
        <taxon>Hypericibacter</taxon>
    </lineage>
</organism>
<dbReference type="Proteomes" id="UP000326202">
    <property type="component" value="Chromosome"/>
</dbReference>
<dbReference type="Pfam" id="PF01633">
    <property type="entry name" value="Choline_kinase"/>
    <property type="match status" value="1"/>
</dbReference>
<name>A0A5J6MJ34_9PROT</name>
<dbReference type="Gene3D" id="3.90.1200.10">
    <property type="match status" value="1"/>
</dbReference>
<reference evidence="1 2" key="1">
    <citation type="submission" date="2019-08" db="EMBL/GenBank/DDBJ databases">
        <title>Hyperibacter terrae gen. nov., sp. nov. and Hyperibacter viscosus sp. nov., two new members in the family Rhodospirillaceae isolated from the rhizosphere of Hypericum perforatum.</title>
        <authorList>
            <person name="Noviana Z."/>
        </authorList>
    </citation>
    <scope>NUCLEOTIDE SEQUENCE [LARGE SCALE GENOMIC DNA]</scope>
    <source>
        <strain evidence="1 2">R5913</strain>
    </source>
</reference>
<dbReference type="PANTHER" id="PTHR22603">
    <property type="entry name" value="CHOLINE/ETHANOALAMINE KINASE"/>
    <property type="match status" value="1"/>
</dbReference>
<proteinExistence type="predicted"/>
<dbReference type="AlphaFoldDB" id="A0A5J6MJ34"/>
<dbReference type="InterPro" id="IPR011009">
    <property type="entry name" value="Kinase-like_dom_sf"/>
</dbReference>
<dbReference type="GO" id="GO:0006646">
    <property type="term" value="P:phosphatidylethanolamine biosynthetic process"/>
    <property type="evidence" value="ECO:0007669"/>
    <property type="project" value="TreeGrafter"/>
</dbReference>
<dbReference type="RefSeq" id="WP_191908085.1">
    <property type="nucleotide sequence ID" value="NZ_CP042906.1"/>
</dbReference>
<dbReference type="KEGG" id="htq:FRZ44_27780"/>
<sequence length="290" mass="31690">MKSLWLDRLSGKEPGWTVVPLAGLTNRSFLLSRGEERAVVRLPGPGTERYIDRRAELHNHAVAAELGIAPPILLADPDCLVTRYVEGAQGLSPESFRDPTVVDEVGRLLARLHRSGRAFQGRMELFPKVDQYLGLAGDEASPALRRLRDRAEPARAALAAHPVAWVPSHIDPSPANFLKGPEGLFLIDWEYSALCEPAWDLAGLAIEARLDEAQRRRLLDAYAPPDRESLAARVELFRALLHLVAASWAAAQVVTAEAPDGYRHLADEYTARAEPLIAGAAFGPLVAGLR</sequence>
<dbReference type="Gene3D" id="3.30.200.20">
    <property type="entry name" value="Phosphorylase Kinase, domain 1"/>
    <property type="match status" value="1"/>
</dbReference>
<dbReference type="EMBL" id="CP042906">
    <property type="protein sequence ID" value="QEX17478.1"/>
    <property type="molecule type" value="Genomic_DNA"/>
</dbReference>
<dbReference type="GO" id="GO:0005737">
    <property type="term" value="C:cytoplasm"/>
    <property type="evidence" value="ECO:0007669"/>
    <property type="project" value="TreeGrafter"/>
</dbReference>
<dbReference type="GO" id="GO:0004305">
    <property type="term" value="F:ethanolamine kinase activity"/>
    <property type="evidence" value="ECO:0007669"/>
    <property type="project" value="TreeGrafter"/>
</dbReference>
<gene>
    <name evidence="1" type="ORF">FRZ44_27780</name>
</gene>
<dbReference type="SUPFAM" id="SSF56112">
    <property type="entry name" value="Protein kinase-like (PK-like)"/>
    <property type="match status" value="1"/>
</dbReference>
<evidence type="ECO:0000313" key="2">
    <source>
        <dbReference type="Proteomes" id="UP000326202"/>
    </source>
</evidence>
<protein>
    <submittedName>
        <fullName evidence="1">Choline/ethanolamine kinase</fullName>
    </submittedName>
</protein>
<dbReference type="CDD" id="cd05151">
    <property type="entry name" value="ChoK-like"/>
    <property type="match status" value="1"/>
</dbReference>
<keyword evidence="2" id="KW-1185">Reference proteome</keyword>
<keyword evidence="1" id="KW-0808">Transferase</keyword>